<dbReference type="PANTHER" id="PTHR19211">
    <property type="entry name" value="ATP-BINDING TRANSPORT PROTEIN-RELATED"/>
    <property type="match status" value="1"/>
</dbReference>
<evidence type="ECO:0000256" key="2">
    <source>
        <dbReference type="ARBA" id="ARBA00022741"/>
    </source>
</evidence>
<keyword evidence="3 6" id="KW-0067">ATP-binding</keyword>
<evidence type="ECO:0000256" key="4">
    <source>
        <dbReference type="SAM" id="Coils"/>
    </source>
</evidence>
<dbReference type="Gene3D" id="3.40.50.300">
    <property type="entry name" value="P-loop containing nucleotide triphosphate hydrolases"/>
    <property type="match status" value="2"/>
</dbReference>
<evidence type="ECO:0000259" key="5">
    <source>
        <dbReference type="PROSITE" id="PS50893"/>
    </source>
</evidence>
<organism evidence="6 7">
    <name type="scientific">Proteus mirabilis</name>
    <dbReference type="NCBI Taxonomy" id="584"/>
    <lineage>
        <taxon>Bacteria</taxon>
        <taxon>Pseudomonadati</taxon>
        <taxon>Pseudomonadota</taxon>
        <taxon>Gammaproteobacteria</taxon>
        <taxon>Enterobacterales</taxon>
        <taxon>Morganellaceae</taxon>
        <taxon>Proteus</taxon>
    </lineage>
</organism>
<keyword evidence="1" id="KW-0677">Repeat</keyword>
<dbReference type="InterPro" id="IPR003439">
    <property type="entry name" value="ABC_transporter-like_ATP-bd"/>
</dbReference>
<dbReference type="PROSITE" id="PS00211">
    <property type="entry name" value="ABC_TRANSPORTER_1"/>
    <property type="match status" value="1"/>
</dbReference>
<dbReference type="GO" id="GO:0016887">
    <property type="term" value="F:ATP hydrolysis activity"/>
    <property type="evidence" value="ECO:0007669"/>
    <property type="project" value="InterPro"/>
</dbReference>
<proteinExistence type="predicted"/>
<sequence length="520" mass="59279">MTIACQFSQLNIEFNQEALFPPLTHSLACQRNALIGQNGKGKSVLLKLLAQKLLPSSGHIMWRMPFIHVDQLTRLTGNTIADALGIDTFFQAFKRVDNGSASLEDFELLEDKWHLPMTWQNLLHSAQLPVSLDTPIPHLSGGEQTRLALCQAFLHDDHFLLLDEPDNHLDHQGQQWLVEQLMHHKSGVLFISHNRHLLSYAENIFELSEKGLQEYGGNYSLYETQKNAQIASIEAANERINSQIKQEKRQQHVTLQKALQRRKQGKKIRNSGSQSLLLLDMQTNRAEKKQSSIAKRHQRVMDDMQSQKQQLEQELTHIHQQKLILNYQGDGHRLNVFATEIVLPFGKQTPYSFSAYGGEHWHIQGKNGSGKSTLLKCLMGKLSPLSGEYRLNPNYCYLDQHLTLLDKSLPVAEALYQYQPLMTIEQWRTKLGMLRIRGNKSLFPLETLSGGEQLKATLLALIYSPQPPAVLLLDEPDNYLDLDSKQLLENLLFQYQGTLLLISHDEDFVKQCGITNTLLL</sequence>
<dbReference type="PROSITE" id="PS50893">
    <property type="entry name" value="ABC_TRANSPORTER_2"/>
    <property type="match status" value="1"/>
</dbReference>
<dbReference type="RefSeq" id="WP_087726573.1">
    <property type="nucleotide sequence ID" value="NZ_BGKS01000007.1"/>
</dbReference>
<dbReference type="PANTHER" id="PTHR19211:SF6">
    <property type="entry name" value="BLL7188 PROTEIN"/>
    <property type="match status" value="1"/>
</dbReference>
<dbReference type="AlphaFoldDB" id="A0AAN1EVK8"/>
<keyword evidence="2" id="KW-0547">Nucleotide-binding</keyword>
<dbReference type="InterPro" id="IPR027417">
    <property type="entry name" value="P-loop_NTPase"/>
</dbReference>
<gene>
    <name evidence="6" type="ORF">AM402_13065</name>
</gene>
<dbReference type="SMART" id="SM00382">
    <property type="entry name" value="AAA"/>
    <property type="match status" value="2"/>
</dbReference>
<evidence type="ECO:0000313" key="6">
    <source>
        <dbReference type="EMBL" id="ARX35039.1"/>
    </source>
</evidence>
<protein>
    <submittedName>
        <fullName evidence="6">ABC transporter ATP-binding protein</fullName>
    </submittedName>
</protein>
<dbReference type="Proteomes" id="UP000195540">
    <property type="component" value="Chromosome"/>
</dbReference>
<keyword evidence="4" id="KW-0175">Coiled coil</keyword>
<dbReference type="Pfam" id="PF00005">
    <property type="entry name" value="ABC_tran"/>
    <property type="match status" value="2"/>
</dbReference>
<accession>A0AAN1EVK8</accession>
<dbReference type="GO" id="GO:0005524">
    <property type="term" value="F:ATP binding"/>
    <property type="evidence" value="ECO:0007669"/>
    <property type="project" value="UniProtKB-KW"/>
</dbReference>
<dbReference type="InterPro" id="IPR050611">
    <property type="entry name" value="ABCF"/>
</dbReference>
<feature type="domain" description="ABC transporter" evidence="5">
    <location>
        <begin position="5"/>
        <end position="234"/>
    </location>
</feature>
<dbReference type="InterPro" id="IPR017871">
    <property type="entry name" value="ABC_transporter-like_CS"/>
</dbReference>
<dbReference type="InterPro" id="IPR003593">
    <property type="entry name" value="AAA+_ATPase"/>
</dbReference>
<dbReference type="EMBL" id="CP021694">
    <property type="protein sequence ID" value="ARX35039.1"/>
    <property type="molecule type" value="Genomic_DNA"/>
</dbReference>
<name>A0AAN1EVK8_PROMI</name>
<evidence type="ECO:0000313" key="7">
    <source>
        <dbReference type="Proteomes" id="UP000195540"/>
    </source>
</evidence>
<evidence type="ECO:0000256" key="1">
    <source>
        <dbReference type="ARBA" id="ARBA00022737"/>
    </source>
</evidence>
<dbReference type="SUPFAM" id="SSF52540">
    <property type="entry name" value="P-loop containing nucleoside triphosphate hydrolases"/>
    <property type="match status" value="2"/>
</dbReference>
<feature type="coiled-coil region" evidence="4">
    <location>
        <begin position="294"/>
        <end position="321"/>
    </location>
</feature>
<evidence type="ECO:0000256" key="3">
    <source>
        <dbReference type="ARBA" id="ARBA00022840"/>
    </source>
</evidence>
<reference evidence="6 7" key="1">
    <citation type="submission" date="2017-05" db="EMBL/GenBank/DDBJ databases">
        <title>Whole genome sequencing of Proteus mirabilis AR_0155.</title>
        <authorList>
            <person name="Conlan S."/>
            <person name="Thomas P.J."/>
            <person name="Mullikin J."/>
            <person name="Frank K.M."/>
            <person name="Segre J.A."/>
        </authorList>
    </citation>
    <scope>NUCLEOTIDE SEQUENCE [LARGE SCALE GENOMIC DNA]</scope>
    <source>
        <strain evidence="6 7">AR_0155</strain>
    </source>
</reference>